<dbReference type="AlphaFoldDB" id="A0A7Y0X538"/>
<dbReference type="Gene3D" id="3.90.230.10">
    <property type="entry name" value="Creatinase/methionine aminopeptidase superfamily"/>
    <property type="match status" value="1"/>
</dbReference>
<sequence length="84" mass="8944">KLVLQNAGASVVSKADPCLMPKAAKNSVEIAGMKACHIRDGVAMSKFLSWLDTEVAAGNLHDEATLADKLEAFRSEDPTLMDLS</sequence>
<dbReference type="EMBL" id="JABCLD010000891">
    <property type="protein sequence ID" value="NMU25232.1"/>
    <property type="molecule type" value="Genomic_DNA"/>
</dbReference>
<keyword evidence="1" id="KW-0031">Aminopeptidase</keyword>
<dbReference type="GO" id="GO:0004177">
    <property type="term" value="F:aminopeptidase activity"/>
    <property type="evidence" value="ECO:0007669"/>
    <property type="project" value="UniProtKB-KW"/>
</dbReference>
<keyword evidence="1" id="KW-0378">Hydrolase</keyword>
<dbReference type="PANTHER" id="PTHR43763">
    <property type="entry name" value="XAA-PRO AMINOPEPTIDASE 1"/>
    <property type="match status" value="1"/>
</dbReference>
<organism evidence="1 2">
    <name type="scientific">Vibrio parahaemolyticus</name>
    <dbReference type="NCBI Taxonomy" id="670"/>
    <lineage>
        <taxon>Bacteria</taxon>
        <taxon>Pseudomonadati</taxon>
        <taxon>Pseudomonadota</taxon>
        <taxon>Gammaproteobacteria</taxon>
        <taxon>Vibrionales</taxon>
        <taxon>Vibrionaceae</taxon>
        <taxon>Vibrio</taxon>
    </lineage>
</organism>
<dbReference type="PANTHER" id="PTHR43763:SF6">
    <property type="entry name" value="XAA-PRO AMINOPEPTIDASE 1"/>
    <property type="match status" value="1"/>
</dbReference>
<accession>A0A7Y0X538</accession>
<dbReference type="Proteomes" id="UP000555836">
    <property type="component" value="Unassembled WGS sequence"/>
</dbReference>
<feature type="non-terminal residue" evidence="1">
    <location>
        <position position="1"/>
    </location>
</feature>
<comment type="caution">
    <text evidence="1">The sequence shown here is derived from an EMBL/GenBank/DDBJ whole genome shotgun (WGS) entry which is preliminary data.</text>
</comment>
<gene>
    <name evidence="1" type="ORF">HKB21_06325</name>
</gene>
<proteinExistence type="predicted"/>
<evidence type="ECO:0000313" key="1">
    <source>
        <dbReference type="EMBL" id="NMU25232.1"/>
    </source>
</evidence>
<name>A0A7Y0X538_VIBPH</name>
<keyword evidence="1" id="KW-0645">Protease</keyword>
<reference evidence="1 2" key="1">
    <citation type="submission" date="2020-04" db="EMBL/GenBank/DDBJ databases">
        <title>Whole-genome sequencing of Vibrio spp. from China reveals different genetic environments of blaCTX-M-14 among diverse lineages.</title>
        <authorList>
            <person name="Zheng Z."/>
            <person name="Ye L."/>
            <person name="Chen S."/>
        </authorList>
    </citation>
    <scope>NUCLEOTIDE SEQUENCE [LARGE SCALE GENOMIC DNA]</scope>
    <source>
        <strain evidence="1 2">Vb0574</strain>
    </source>
</reference>
<dbReference type="InterPro" id="IPR050422">
    <property type="entry name" value="X-Pro_aminopeptidase_P"/>
</dbReference>
<protein>
    <submittedName>
        <fullName evidence="1">Aminopeptidase P family protein</fullName>
    </submittedName>
</protein>
<dbReference type="InterPro" id="IPR036005">
    <property type="entry name" value="Creatinase/aminopeptidase-like"/>
</dbReference>
<evidence type="ECO:0000313" key="2">
    <source>
        <dbReference type="Proteomes" id="UP000555836"/>
    </source>
</evidence>
<feature type="non-terminal residue" evidence="1">
    <location>
        <position position="84"/>
    </location>
</feature>